<evidence type="ECO:0000256" key="7">
    <source>
        <dbReference type="ARBA" id="ARBA00023150"/>
    </source>
</evidence>
<keyword evidence="6" id="KW-0342">GTP-binding</keyword>
<dbReference type="PANTHER" id="PTHR19136:SF81">
    <property type="entry name" value="MOLYBDENUM COFACTOR GUANYLYLTRANSFERASE"/>
    <property type="match status" value="1"/>
</dbReference>
<dbReference type="Pfam" id="PF12804">
    <property type="entry name" value="NTP_transf_3"/>
    <property type="match status" value="1"/>
</dbReference>
<keyword evidence="3" id="KW-0479">Metal-binding</keyword>
<evidence type="ECO:0000256" key="4">
    <source>
        <dbReference type="ARBA" id="ARBA00022741"/>
    </source>
</evidence>
<dbReference type="CDD" id="cd02503">
    <property type="entry name" value="MobA"/>
    <property type="match status" value="1"/>
</dbReference>
<evidence type="ECO:0000313" key="10">
    <source>
        <dbReference type="Proteomes" id="UP000076947"/>
    </source>
</evidence>
<evidence type="ECO:0000256" key="5">
    <source>
        <dbReference type="ARBA" id="ARBA00022842"/>
    </source>
</evidence>
<dbReference type="EMBL" id="LSTQ01000001">
    <property type="protein sequence ID" value="OAH32625.1"/>
    <property type="molecule type" value="Genomic_DNA"/>
</dbReference>
<dbReference type="PANTHER" id="PTHR19136">
    <property type="entry name" value="MOLYBDENUM COFACTOR GUANYLYLTRANSFERASE"/>
    <property type="match status" value="1"/>
</dbReference>
<keyword evidence="7" id="KW-0501">Molybdenum cofactor biosynthesis</keyword>
<keyword evidence="1" id="KW-0963">Cytoplasm</keyword>
<gene>
    <name evidence="9" type="ORF">AYJ05_02880</name>
</gene>
<keyword evidence="4" id="KW-0547">Nucleotide-binding</keyword>
<feature type="domain" description="MobA-like NTP transferase" evidence="8">
    <location>
        <begin position="16"/>
        <end position="171"/>
    </location>
</feature>
<dbReference type="GO" id="GO:0046872">
    <property type="term" value="F:metal ion binding"/>
    <property type="evidence" value="ECO:0007669"/>
    <property type="project" value="UniProtKB-KW"/>
</dbReference>
<dbReference type="AlphaFoldDB" id="A0A177IX82"/>
<organism evidence="9 10">
    <name type="scientific">Corynebacterium stationis</name>
    <dbReference type="NCBI Taxonomy" id="1705"/>
    <lineage>
        <taxon>Bacteria</taxon>
        <taxon>Bacillati</taxon>
        <taxon>Actinomycetota</taxon>
        <taxon>Actinomycetes</taxon>
        <taxon>Mycobacteriales</taxon>
        <taxon>Corynebacteriaceae</taxon>
        <taxon>Corynebacterium</taxon>
    </lineage>
</organism>
<evidence type="ECO:0000256" key="6">
    <source>
        <dbReference type="ARBA" id="ARBA00023134"/>
    </source>
</evidence>
<dbReference type="Proteomes" id="UP000076947">
    <property type="component" value="Unassembled WGS sequence"/>
</dbReference>
<dbReference type="InterPro" id="IPR029044">
    <property type="entry name" value="Nucleotide-diphossugar_trans"/>
</dbReference>
<keyword evidence="5" id="KW-0460">Magnesium</keyword>
<dbReference type="InterPro" id="IPR025877">
    <property type="entry name" value="MobA-like_NTP_Trfase"/>
</dbReference>
<evidence type="ECO:0000256" key="2">
    <source>
        <dbReference type="ARBA" id="ARBA00022679"/>
    </source>
</evidence>
<evidence type="ECO:0000313" key="9">
    <source>
        <dbReference type="EMBL" id="OAH32625.1"/>
    </source>
</evidence>
<name>A0A177IX82_9CORY</name>
<dbReference type="Gene3D" id="3.90.550.10">
    <property type="entry name" value="Spore Coat Polysaccharide Biosynthesis Protein SpsA, Chain A"/>
    <property type="match status" value="1"/>
</dbReference>
<protein>
    <submittedName>
        <fullName evidence="9">Molybdopterin-guanine dinucleotide biosynthesis protein MobA</fullName>
    </submittedName>
</protein>
<dbReference type="InterPro" id="IPR013482">
    <property type="entry name" value="Molybde_CF_guanTrfase"/>
</dbReference>
<reference evidence="10" key="1">
    <citation type="submission" date="2016-02" db="EMBL/GenBank/DDBJ databases">
        <authorList>
            <person name="Kaur G."/>
            <person name="Nair G.R."/>
            <person name="Mayilraj S."/>
        </authorList>
    </citation>
    <scope>NUCLEOTIDE SEQUENCE [LARGE SCALE GENOMIC DNA]</scope>
    <source>
        <strain evidence="10">GA-15</strain>
    </source>
</reference>
<dbReference type="GO" id="GO:0006777">
    <property type="term" value="P:Mo-molybdopterin cofactor biosynthetic process"/>
    <property type="evidence" value="ECO:0007669"/>
    <property type="project" value="UniProtKB-KW"/>
</dbReference>
<dbReference type="OrthoDB" id="4408226at2"/>
<evidence type="ECO:0000256" key="1">
    <source>
        <dbReference type="ARBA" id="ARBA00022490"/>
    </source>
</evidence>
<dbReference type="SUPFAM" id="SSF53448">
    <property type="entry name" value="Nucleotide-diphospho-sugar transferases"/>
    <property type="match status" value="1"/>
</dbReference>
<dbReference type="GO" id="GO:0016779">
    <property type="term" value="F:nucleotidyltransferase activity"/>
    <property type="evidence" value="ECO:0007669"/>
    <property type="project" value="TreeGrafter"/>
</dbReference>
<comment type="caution">
    <text evidence="9">The sequence shown here is derived from an EMBL/GenBank/DDBJ whole genome shotgun (WGS) entry which is preliminary data.</text>
</comment>
<evidence type="ECO:0000256" key="3">
    <source>
        <dbReference type="ARBA" id="ARBA00022723"/>
    </source>
</evidence>
<accession>A0A177IX82</accession>
<keyword evidence="10" id="KW-1185">Reference proteome</keyword>
<dbReference type="GO" id="GO:0005525">
    <property type="term" value="F:GTP binding"/>
    <property type="evidence" value="ECO:0007669"/>
    <property type="project" value="UniProtKB-KW"/>
</dbReference>
<dbReference type="RefSeq" id="WP_066837198.1">
    <property type="nucleotide sequence ID" value="NZ_LSTQ01000001.1"/>
</dbReference>
<sequence length="210" mass="22613">MNQTANQAQQPRLATIVVAGGQGTRMGGVDKASVKVHGVRLVDRLIAQLPPATDYVVVSPRELGLPLTCEQPPFGGPVAGIHAGFEYLLHRHPDLEFIATLPVDAPDSPQILPRLFAAITADSSASVALIRSQDGSLQNLCGIWRTSALKNSFDQLGSPRNQSVRRLLAQAGRIIEAEGTGEEQDYDTRQEADAYISSASENVRRAKLDH</sequence>
<proteinExistence type="predicted"/>
<dbReference type="STRING" id="1705.CA21670_07340"/>
<keyword evidence="2" id="KW-0808">Transferase</keyword>
<evidence type="ECO:0000259" key="8">
    <source>
        <dbReference type="Pfam" id="PF12804"/>
    </source>
</evidence>